<dbReference type="GO" id="GO:0006520">
    <property type="term" value="P:amino acid metabolic process"/>
    <property type="evidence" value="ECO:0007669"/>
    <property type="project" value="InterPro"/>
</dbReference>
<feature type="active site" description="O-isoaspartyl threonine intermediate" evidence="4">
    <location>
        <position position="17"/>
    </location>
</feature>
<dbReference type="InterPro" id="IPR040919">
    <property type="entry name" value="Asparaginase_C"/>
</dbReference>
<dbReference type="Gene3D" id="3.40.50.1170">
    <property type="entry name" value="L-asparaginase, N-terminal domain"/>
    <property type="match status" value="1"/>
</dbReference>
<evidence type="ECO:0000256" key="6">
    <source>
        <dbReference type="PROSITE-ProRule" id="PRU10100"/>
    </source>
</evidence>
<feature type="domain" description="Asparaginase/glutaminase C-terminal" evidence="8">
    <location>
        <begin position="209"/>
        <end position="325"/>
    </location>
</feature>
<dbReference type="PANTHER" id="PTHR11707:SF28">
    <property type="entry name" value="60 KDA LYSOPHOSPHOLIPASE"/>
    <property type="match status" value="1"/>
</dbReference>
<dbReference type="InterPro" id="IPR027475">
    <property type="entry name" value="Asparaginase/glutaminase_AS2"/>
</dbReference>
<evidence type="ECO:0000313" key="10">
    <source>
        <dbReference type="Proteomes" id="UP000252355"/>
    </source>
</evidence>
<dbReference type="GO" id="GO:0004067">
    <property type="term" value="F:asparaginase activity"/>
    <property type="evidence" value="ECO:0007669"/>
    <property type="project" value="UniProtKB-UniRule"/>
</dbReference>
<organism evidence="9 10">
    <name type="scientific">Candidatus Ozemobacter sibiricus</name>
    <dbReference type="NCBI Taxonomy" id="2268124"/>
    <lineage>
        <taxon>Bacteria</taxon>
        <taxon>Candidatus Ozemobacteria</taxon>
        <taxon>Candidatus Ozemobacterales</taxon>
        <taxon>Candidatus Ozemobacteraceae</taxon>
        <taxon>Candidatus Ozemobacter</taxon>
    </lineage>
</organism>
<evidence type="ECO:0000259" key="8">
    <source>
        <dbReference type="Pfam" id="PF17763"/>
    </source>
</evidence>
<dbReference type="InterPro" id="IPR041725">
    <property type="entry name" value="L-asparaginase_I"/>
</dbReference>
<dbReference type="SFLD" id="SFLDS00057">
    <property type="entry name" value="Glutaminase/Asparaginase"/>
    <property type="match status" value="1"/>
</dbReference>
<dbReference type="EC" id="3.5.1.1" evidence="2"/>
<dbReference type="Pfam" id="PF00710">
    <property type="entry name" value="Asparaginase"/>
    <property type="match status" value="1"/>
</dbReference>
<dbReference type="Gene3D" id="3.40.50.40">
    <property type="match status" value="1"/>
</dbReference>
<dbReference type="InterPro" id="IPR006034">
    <property type="entry name" value="Asparaginase/glutaminase-like"/>
</dbReference>
<feature type="active site" evidence="6">
    <location>
        <position position="91"/>
    </location>
</feature>
<name>A0A367ZSE1_9BACT</name>
<dbReference type="Proteomes" id="UP000252355">
    <property type="component" value="Unassembled WGS sequence"/>
</dbReference>
<evidence type="ECO:0000313" key="9">
    <source>
        <dbReference type="EMBL" id="RCK80261.1"/>
    </source>
</evidence>
<comment type="caution">
    <text evidence="9">The sequence shown here is derived from an EMBL/GenBank/DDBJ whole genome shotgun (WGS) entry which is preliminary data.</text>
</comment>
<protein>
    <recommendedName>
        <fullName evidence="2">asparaginase</fullName>
        <ecNumber evidence="2">3.5.1.1</ecNumber>
    </recommendedName>
</protein>
<evidence type="ECO:0000256" key="1">
    <source>
        <dbReference type="ARBA" id="ARBA00010518"/>
    </source>
</evidence>
<dbReference type="PIRSF" id="PIRSF001220">
    <property type="entry name" value="L-ASNase_gatD"/>
    <property type="match status" value="1"/>
</dbReference>
<dbReference type="InterPro" id="IPR037152">
    <property type="entry name" value="L-asparaginase_N_sf"/>
</dbReference>
<dbReference type="PIRSF" id="PIRSF500176">
    <property type="entry name" value="L_ASNase"/>
    <property type="match status" value="1"/>
</dbReference>
<dbReference type="InterPro" id="IPR006033">
    <property type="entry name" value="AsnA_fam"/>
</dbReference>
<dbReference type="Pfam" id="PF17763">
    <property type="entry name" value="Asparaginase_C"/>
    <property type="match status" value="1"/>
</dbReference>
<evidence type="ECO:0000256" key="5">
    <source>
        <dbReference type="PIRSR" id="PIRSR001220-2"/>
    </source>
</evidence>
<feature type="binding site" evidence="5">
    <location>
        <position position="60"/>
    </location>
    <ligand>
        <name>substrate</name>
    </ligand>
</feature>
<keyword evidence="3" id="KW-0378">Hydrolase</keyword>
<dbReference type="PRINTS" id="PR00139">
    <property type="entry name" value="ASNGLNASE"/>
</dbReference>
<evidence type="ECO:0000256" key="2">
    <source>
        <dbReference type="ARBA" id="ARBA00012920"/>
    </source>
</evidence>
<evidence type="ECO:0000256" key="3">
    <source>
        <dbReference type="ARBA" id="ARBA00022801"/>
    </source>
</evidence>
<dbReference type="InterPro" id="IPR036152">
    <property type="entry name" value="Asp/glu_Ase-like_sf"/>
</dbReference>
<dbReference type="PROSITE" id="PS00917">
    <property type="entry name" value="ASN_GLN_ASE_2"/>
    <property type="match status" value="1"/>
</dbReference>
<dbReference type="InterPro" id="IPR027473">
    <property type="entry name" value="L-asparaginase_C"/>
</dbReference>
<evidence type="ECO:0000259" key="7">
    <source>
        <dbReference type="Pfam" id="PF00710"/>
    </source>
</evidence>
<dbReference type="SUPFAM" id="SSF53774">
    <property type="entry name" value="Glutaminase/Asparaginase"/>
    <property type="match status" value="1"/>
</dbReference>
<dbReference type="PANTHER" id="PTHR11707">
    <property type="entry name" value="L-ASPARAGINASE"/>
    <property type="match status" value="1"/>
</dbReference>
<comment type="similarity">
    <text evidence="1">Belongs to the asparaginase 1 family.</text>
</comment>
<dbReference type="CDD" id="cd08963">
    <property type="entry name" value="L-asparaginase_I"/>
    <property type="match status" value="1"/>
</dbReference>
<accession>A0A367ZSE1</accession>
<dbReference type="AlphaFoldDB" id="A0A367ZSE1"/>
<dbReference type="FunFam" id="3.40.50.1170:FF:000001">
    <property type="entry name" value="L-asparaginase 2"/>
    <property type="match status" value="1"/>
</dbReference>
<dbReference type="NCBIfam" id="TIGR00519">
    <property type="entry name" value="asnASE_I"/>
    <property type="match status" value="1"/>
</dbReference>
<gene>
    <name evidence="9" type="ORF">OZSIB_3443</name>
</gene>
<dbReference type="PROSITE" id="PS51732">
    <property type="entry name" value="ASN_GLN_ASE_3"/>
    <property type="match status" value="1"/>
</dbReference>
<dbReference type="InterPro" id="IPR027474">
    <property type="entry name" value="L-asparaginase_N"/>
</dbReference>
<dbReference type="SMART" id="SM00870">
    <property type="entry name" value="Asparaginase"/>
    <property type="match status" value="1"/>
</dbReference>
<dbReference type="EMBL" id="QOQW01000007">
    <property type="protein sequence ID" value="RCK80261.1"/>
    <property type="molecule type" value="Genomic_DNA"/>
</dbReference>
<evidence type="ECO:0000256" key="4">
    <source>
        <dbReference type="PIRSR" id="PIRSR001220-1"/>
    </source>
</evidence>
<feature type="domain" description="L-asparaginase N-terminal" evidence="7">
    <location>
        <begin position="8"/>
        <end position="188"/>
    </location>
</feature>
<feature type="binding site" evidence="5">
    <location>
        <begin position="91"/>
        <end position="92"/>
    </location>
    <ligand>
        <name>substrate</name>
    </ligand>
</feature>
<proteinExistence type="inferred from homology"/>
<sequence>MTPAGLPRILLVSTGGTITMVHDPVKGLAPCQDASLLLERVPELRALAQVDLLPLADIDSSNLQPDLWLRLARAIHERMPFYDGFVVTHGTDTMAYTGAALAFMLQELPKPVVLTGSQVPLEDIGSDGRTNLINAFRVAILDLAEVVIVFGAQIIRGTRAKKTSAFDMQAFTTVNEVPLGTIGLTIRLHGPCHRRSKRKPLLRPFLDPDVAMMPVYPGIKPAVVAHLAATHHGLVLEGYGAGNLPTEGDASLCPAIAAATAAGTPVVVCTQCLVGSTEMELYQVGRAALQAGAIPAMDMTPETTLVKLMWVLGQGRDLATVESMMQKSFVGEVHEVG</sequence>
<reference evidence="9 10" key="1">
    <citation type="submission" date="2018-05" db="EMBL/GenBank/DDBJ databases">
        <title>A metagenomic window into the 2 km-deep terrestrial subsurface aquifer revealed taxonomically and functionally diverse microbial community comprising novel uncultured bacterial lineages.</title>
        <authorList>
            <person name="Kadnikov V.V."/>
            <person name="Mardanov A.V."/>
            <person name="Beletsky A.V."/>
            <person name="Banks D."/>
            <person name="Pimenov N.V."/>
            <person name="Frank Y.A."/>
            <person name="Karnachuk O.V."/>
            <person name="Ravin N.V."/>
        </authorList>
    </citation>
    <scope>NUCLEOTIDE SEQUENCE [LARGE SCALE GENOMIC DNA]</scope>
    <source>
        <strain evidence="9">BY5</strain>
    </source>
</reference>